<dbReference type="Gene3D" id="1.25.40.10">
    <property type="entry name" value="Tetratricopeptide repeat domain"/>
    <property type="match status" value="1"/>
</dbReference>
<feature type="domain" description="Orc1-like AAA ATPase" evidence="2">
    <location>
        <begin position="20"/>
        <end position="99"/>
    </location>
</feature>
<dbReference type="SUPFAM" id="SSF48452">
    <property type="entry name" value="TPR-like"/>
    <property type="match status" value="1"/>
</dbReference>
<accession>A0A290Z624</accession>
<reference evidence="3" key="1">
    <citation type="submission" date="2017-09" db="EMBL/GenBank/DDBJ databases">
        <title>Complete Genome Sequence of ansamitocin-producing Bacterium Actinosynnema pretiosum X47.</title>
        <authorList>
            <person name="Cao G."/>
            <person name="Zong G."/>
            <person name="Zhong C."/>
            <person name="Fu J."/>
        </authorList>
    </citation>
    <scope>NUCLEOTIDE SEQUENCE [LARGE SCALE GENOMIC DNA]</scope>
    <source>
        <strain evidence="3">X47</strain>
    </source>
</reference>
<dbReference type="PANTHER" id="PTHR47691:SF3">
    <property type="entry name" value="HTH-TYPE TRANSCRIPTIONAL REGULATOR RV0890C-RELATED"/>
    <property type="match status" value="1"/>
</dbReference>
<sequence>MGGHGRSRPPRLLPATTRHFVGRDAEVARLTELAGAGGACVVEGLPGVGKSTLVTAWAHSVADALFPDGQIHLNLHGFAPGRSPVTAEQATHSLLSALRVPVAEIPPDPEDRMALFRDLVHDLALLLVLDNARDSAQVETLLPRGRPFTVVTSRRSLTALRAGCGVETLRLAPMSRAESLGLLARHLGADALDDPAVAELARRCADLPLALSIVAASVSQHPGVDRAAFAWGLAEDGALLASLALDSATADWQAVVNASYRLLPDPAARALRLLALHPGDTFDARAAAALCGTGASGAEAVLRELLSHHLLEAEGARYRFHDLLRVFARDRLAEEEDAGTRERAAEALLDHLLHSAFHADRLVNAHRTPIALGPPPQAPLARTPDPGPPDRRAAVDWLVAELPALVASTRLAADHGRLEHAWKIPWAAVNAFQLRGRWQDWIDSHVVALRATEELGDVGAENRTLRALARAYDEAGRSEEAVPCFTRALANCERAGDDNGRANCLNGRAGSLLRAGRAEEALRDARAALEVHAGRDDLIGRASTTNLLGRVHTALGAPRLGVALHGRALRLFRTAGDRYGQAQAIDAMGRAMTALGRPGSAAVCHRVAVDVHEEVGNHAHAVLSRGLLADALTGAGGGTLAADRCGRLSADG</sequence>
<dbReference type="Pfam" id="PF13191">
    <property type="entry name" value="AAA_16"/>
    <property type="match status" value="1"/>
</dbReference>
<dbReference type="KEGG" id="apre:CNX65_15205"/>
<evidence type="ECO:0000313" key="4">
    <source>
        <dbReference type="Proteomes" id="UP000218505"/>
    </source>
</evidence>
<evidence type="ECO:0000256" key="1">
    <source>
        <dbReference type="SAM" id="MobiDB-lite"/>
    </source>
</evidence>
<feature type="region of interest" description="Disordered" evidence="1">
    <location>
        <begin position="368"/>
        <end position="389"/>
    </location>
</feature>
<dbReference type="PRINTS" id="PR00364">
    <property type="entry name" value="DISEASERSIST"/>
</dbReference>
<protein>
    <recommendedName>
        <fullName evidence="2">Orc1-like AAA ATPase domain-containing protein</fullName>
    </recommendedName>
</protein>
<dbReference type="SUPFAM" id="SSF52540">
    <property type="entry name" value="P-loop containing nucleoside triphosphate hydrolases"/>
    <property type="match status" value="1"/>
</dbReference>
<gene>
    <name evidence="3" type="ORF">CNX65_15205</name>
</gene>
<organism evidence="3 4">
    <name type="scientific">Actinosynnema pretiosum</name>
    <dbReference type="NCBI Taxonomy" id="42197"/>
    <lineage>
        <taxon>Bacteria</taxon>
        <taxon>Bacillati</taxon>
        <taxon>Actinomycetota</taxon>
        <taxon>Actinomycetes</taxon>
        <taxon>Pseudonocardiales</taxon>
        <taxon>Pseudonocardiaceae</taxon>
        <taxon>Actinosynnema</taxon>
    </lineage>
</organism>
<dbReference type="EMBL" id="CP023445">
    <property type="protein sequence ID" value="ATE54470.1"/>
    <property type="molecule type" value="Genomic_DNA"/>
</dbReference>
<dbReference type="Gene3D" id="3.40.50.300">
    <property type="entry name" value="P-loop containing nucleotide triphosphate hydrolases"/>
    <property type="match status" value="1"/>
</dbReference>
<proteinExistence type="predicted"/>
<dbReference type="Proteomes" id="UP000218505">
    <property type="component" value="Chromosome"/>
</dbReference>
<evidence type="ECO:0000313" key="3">
    <source>
        <dbReference type="EMBL" id="ATE54470.1"/>
    </source>
</evidence>
<dbReference type="PANTHER" id="PTHR47691">
    <property type="entry name" value="REGULATOR-RELATED"/>
    <property type="match status" value="1"/>
</dbReference>
<dbReference type="InterPro" id="IPR011990">
    <property type="entry name" value="TPR-like_helical_dom_sf"/>
</dbReference>
<dbReference type="InterPro" id="IPR027417">
    <property type="entry name" value="P-loop_NTPase"/>
</dbReference>
<dbReference type="InterPro" id="IPR041664">
    <property type="entry name" value="AAA_16"/>
</dbReference>
<dbReference type="Pfam" id="PF13424">
    <property type="entry name" value="TPR_12"/>
    <property type="match status" value="1"/>
</dbReference>
<evidence type="ECO:0000259" key="2">
    <source>
        <dbReference type="Pfam" id="PF13191"/>
    </source>
</evidence>
<dbReference type="AlphaFoldDB" id="A0A290Z624"/>
<name>A0A290Z624_9PSEU</name>
<keyword evidence="4" id="KW-1185">Reference proteome</keyword>